<sequence>MTDREYPRQRVTRGEHDWVMAWTSERTFHIACGPGNLTEALSMFRTWASEDVAGVL</sequence>
<gene>
    <name evidence="1" type="ORF">AB5J56_01495</name>
</gene>
<reference evidence="1" key="1">
    <citation type="submission" date="2024-07" db="EMBL/GenBank/DDBJ databases">
        <authorList>
            <person name="Yu S.T."/>
        </authorList>
    </citation>
    <scope>NUCLEOTIDE SEQUENCE</scope>
    <source>
        <strain evidence="1">R21</strain>
    </source>
</reference>
<evidence type="ECO:0000313" key="1">
    <source>
        <dbReference type="EMBL" id="XDQ23469.1"/>
    </source>
</evidence>
<name>A0AB39NZG9_9ACTN</name>
<accession>A0AB39NZG9</accession>
<dbReference type="EMBL" id="CP163435">
    <property type="protein sequence ID" value="XDQ23469.1"/>
    <property type="molecule type" value="Genomic_DNA"/>
</dbReference>
<protein>
    <submittedName>
        <fullName evidence="1">Imm53 family immunity protein</fullName>
    </submittedName>
</protein>
<dbReference type="RefSeq" id="WP_327425921.1">
    <property type="nucleotide sequence ID" value="NZ_CP163435.1"/>
</dbReference>
<organism evidence="1">
    <name type="scientific">Streptomyces sp. R21</name>
    <dbReference type="NCBI Taxonomy" id="3238627"/>
    <lineage>
        <taxon>Bacteria</taxon>
        <taxon>Bacillati</taxon>
        <taxon>Actinomycetota</taxon>
        <taxon>Actinomycetes</taxon>
        <taxon>Kitasatosporales</taxon>
        <taxon>Streptomycetaceae</taxon>
        <taxon>Streptomyces</taxon>
    </lineage>
</organism>
<dbReference type="InterPro" id="IPR028228">
    <property type="entry name" value="Imm53"/>
</dbReference>
<proteinExistence type="predicted"/>
<dbReference type="AlphaFoldDB" id="A0AB39NZG9"/>
<dbReference type="Pfam" id="PF15580">
    <property type="entry name" value="Imm53"/>
    <property type="match status" value="1"/>
</dbReference>